<feature type="compositionally biased region" description="Basic and acidic residues" evidence="6">
    <location>
        <begin position="426"/>
        <end position="436"/>
    </location>
</feature>
<feature type="region of interest" description="Disordered" evidence="6">
    <location>
        <begin position="131"/>
        <end position="176"/>
    </location>
</feature>
<dbReference type="PANTHER" id="PTHR19818">
    <property type="entry name" value="ZINC FINGER PROTEIN ZIC AND GLI"/>
    <property type="match status" value="1"/>
</dbReference>
<proteinExistence type="predicted"/>
<dbReference type="SUPFAM" id="SSF57667">
    <property type="entry name" value="beta-beta-alpha zinc fingers"/>
    <property type="match status" value="2"/>
</dbReference>
<feature type="domain" description="C2H2-type" evidence="7">
    <location>
        <begin position="295"/>
        <end position="322"/>
    </location>
</feature>
<evidence type="ECO:0000256" key="4">
    <source>
        <dbReference type="ARBA" id="ARBA00022833"/>
    </source>
</evidence>
<dbReference type="FunFam" id="3.30.160.60:FF:001325">
    <property type="entry name" value="zinc finger protein 200"/>
    <property type="match status" value="1"/>
</dbReference>
<keyword evidence="4" id="KW-0862">Zinc</keyword>
<dbReference type="Pfam" id="PF00096">
    <property type="entry name" value="zf-C2H2"/>
    <property type="match status" value="4"/>
</dbReference>
<dbReference type="SMART" id="SM00355">
    <property type="entry name" value="ZnF_C2H2"/>
    <property type="match status" value="4"/>
</dbReference>
<dbReference type="PANTHER" id="PTHR19818:SF139">
    <property type="entry name" value="PAIR-RULE PROTEIN ODD-PAIRED"/>
    <property type="match status" value="1"/>
</dbReference>
<feature type="region of interest" description="Disordered" evidence="6">
    <location>
        <begin position="32"/>
        <end position="56"/>
    </location>
</feature>
<reference evidence="8 9" key="1">
    <citation type="journal article" date="2018" name="Front. Microbiol.">
        <title>Genome-Wide Analysis of Corynespora cassiicola Leaf Fall Disease Putative Effectors.</title>
        <authorList>
            <person name="Lopez D."/>
            <person name="Ribeiro S."/>
            <person name="Label P."/>
            <person name="Fumanal B."/>
            <person name="Venisse J.S."/>
            <person name="Kohler A."/>
            <person name="de Oliveira R.R."/>
            <person name="Labutti K."/>
            <person name="Lipzen A."/>
            <person name="Lail K."/>
            <person name="Bauer D."/>
            <person name="Ohm R.A."/>
            <person name="Barry K.W."/>
            <person name="Spatafora J."/>
            <person name="Grigoriev I.V."/>
            <person name="Martin F.M."/>
            <person name="Pujade-Renaud V."/>
        </authorList>
    </citation>
    <scope>NUCLEOTIDE SEQUENCE [LARGE SCALE GENOMIC DNA]</scope>
    <source>
        <strain evidence="8 9">Philippines</strain>
    </source>
</reference>
<dbReference type="PROSITE" id="PS50157">
    <property type="entry name" value="ZINC_FINGER_C2H2_2"/>
    <property type="match status" value="4"/>
</dbReference>
<evidence type="ECO:0000313" key="8">
    <source>
        <dbReference type="EMBL" id="PSN71104.1"/>
    </source>
</evidence>
<evidence type="ECO:0000256" key="2">
    <source>
        <dbReference type="ARBA" id="ARBA00022737"/>
    </source>
</evidence>
<feature type="compositionally biased region" description="Polar residues" evidence="6">
    <location>
        <begin position="454"/>
        <end position="468"/>
    </location>
</feature>
<evidence type="ECO:0000256" key="3">
    <source>
        <dbReference type="ARBA" id="ARBA00022771"/>
    </source>
</evidence>
<dbReference type="Proteomes" id="UP000240883">
    <property type="component" value="Unassembled WGS sequence"/>
</dbReference>
<dbReference type="InterPro" id="IPR050329">
    <property type="entry name" value="GLI_C2H2-zinc-finger"/>
</dbReference>
<evidence type="ECO:0000313" key="9">
    <source>
        <dbReference type="Proteomes" id="UP000240883"/>
    </source>
</evidence>
<feature type="domain" description="C2H2-type" evidence="7">
    <location>
        <begin position="265"/>
        <end position="294"/>
    </location>
</feature>
<name>A0A2T2P093_CORCC</name>
<dbReference type="Gene3D" id="3.30.160.60">
    <property type="entry name" value="Classic Zinc Finger"/>
    <property type="match status" value="4"/>
</dbReference>
<feature type="compositionally biased region" description="Basic and acidic residues" evidence="6">
    <location>
        <begin position="152"/>
        <end position="169"/>
    </location>
</feature>
<feature type="domain" description="C2H2-type" evidence="7">
    <location>
        <begin position="323"/>
        <end position="349"/>
    </location>
</feature>
<sequence>MAAVVASQHANLWPRRTDEAMHMSNINMSSLVPPYDSASRNVSNPPPARQYQPPTSHMEMNMPMFSTQAMTTSVPYQSGAYAFDSMPVNPYNMQQTYSVGYPPSMPHPVSYPPSSDMQQHLPTVREARNAFPMDRNPPVKAESSSPMATHPMSHDGSYHGDYKRSHSEPTADSNTATFSTDVDTLMKAIQAQQPSPRPDAPKVCGTVHDKPSQYGVSQTSQEEDNKPTQKPKKRYQCSMPGCKKSFYQKTHLEIHTRAHTGVKPFLCKEPSCGQRFSQLGNLKTHERRHTGERPYSCDICGKSFAQRGNVRAHKIVHQQIKPFTCRLDDCGKQFTQLGNLKSHQNKFHAQTLRMLTHKFATFNPGDFVTQDDKDLFEYFASLYKNSNKGIKGRGKDRRISATPSSAMSAPAPYGSAPVMNRSFEASYHHGSSERSSRSSSLSSDSTHRADSAYEFNTSIPTGYPTQHQPYDDMVFPERKLY</sequence>
<feature type="region of interest" description="Disordered" evidence="6">
    <location>
        <begin position="389"/>
        <end position="414"/>
    </location>
</feature>
<dbReference type="InterPro" id="IPR013087">
    <property type="entry name" value="Znf_C2H2_type"/>
</dbReference>
<evidence type="ECO:0000259" key="7">
    <source>
        <dbReference type="PROSITE" id="PS50157"/>
    </source>
</evidence>
<organism evidence="8 9">
    <name type="scientific">Corynespora cassiicola Philippines</name>
    <dbReference type="NCBI Taxonomy" id="1448308"/>
    <lineage>
        <taxon>Eukaryota</taxon>
        <taxon>Fungi</taxon>
        <taxon>Dikarya</taxon>
        <taxon>Ascomycota</taxon>
        <taxon>Pezizomycotina</taxon>
        <taxon>Dothideomycetes</taxon>
        <taxon>Pleosporomycetidae</taxon>
        <taxon>Pleosporales</taxon>
        <taxon>Corynesporascaceae</taxon>
        <taxon>Corynespora</taxon>
    </lineage>
</organism>
<dbReference type="EMBL" id="KZ678131">
    <property type="protein sequence ID" value="PSN71104.1"/>
    <property type="molecule type" value="Genomic_DNA"/>
</dbReference>
<feature type="region of interest" description="Disordered" evidence="6">
    <location>
        <begin position="191"/>
        <end position="236"/>
    </location>
</feature>
<evidence type="ECO:0000256" key="1">
    <source>
        <dbReference type="ARBA" id="ARBA00022723"/>
    </source>
</evidence>
<dbReference type="GO" id="GO:0000978">
    <property type="term" value="F:RNA polymerase II cis-regulatory region sequence-specific DNA binding"/>
    <property type="evidence" value="ECO:0007669"/>
    <property type="project" value="TreeGrafter"/>
</dbReference>
<dbReference type="FunFam" id="3.30.160.60:FF:002157">
    <property type="entry name" value="Transcription factor"/>
    <property type="match status" value="1"/>
</dbReference>
<evidence type="ECO:0000256" key="5">
    <source>
        <dbReference type="PROSITE-ProRule" id="PRU00042"/>
    </source>
</evidence>
<evidence type="ECO:0000256" key="6">
    <source>
        <dbReference type="SAM" id="MobiDB-lite"/>
    </source>
</evidence>
<dbReference type="GO" id="GO:0000981">
    <property type="term" value="F:DNA-binding transcription factor activity, RNA polymerase II-specific"/>
    <property type="evidence" value="ECO:0007669"/>
    <property type="project" value="TreeGrafter"/>
</dbReference>
<dbReference type="PROSITE" id="PS00028">
    <property type="entry name" value="ZINC_FINGER_C2H2_1"/>
    <property type="match status" value="4"/>
</dbReference>
<accession>A0A2T2P093</accession>
<protein>
    <recommendedName>
        <fullName evidence="7">C2H2-type domain-containing protein</fullName>
    </recommendedName>
</protein>
<feature type="region of interest" description="Disordered" evidence="6">
    <location>
        <begin position="426"/>
        <end position="481"/>
    </location>
</feature>
<dbReference type="InterPro" id="IPR036236">
    <property type="entry name" value="Znf_C2H2_sf"/>
</dbReference>
<dbReference type="AlphaFoldDB" id="A0A2T2P093"/>
<feature type="compositionally biased region" description="Low complexity" evidence="6">
    <location>
        <begin position="400"/>
        <end position="414"/>
    </location>
</feature>
<keyword evidence="3 5" id="KW-0863">Zinc-finger</keyword>
<dbReference type="GO" id="GO:0045944">
    <property type="term" value="P:positive regulation of transcription by RNA polymerase II"/>
    <property type="evidence" value="ECO:0007669"/>
    <property type="project" value="UniProtKB-ARBA"/>
</dbReference>
<keyword evidence="9" id="KW-1185">Reference proteome</keyword>
<feature type="domain" description="C2H2-type" evidence="7">
    <location>
        <begin position="235"/>
        <end position="264"/>
    </location>
</feature>
<gene>
    <name evidence="8" type="ORF">BS50DRAFT_274153</name>
</gene>
<dbReference type="GO" id="GO:0008270">
    <property type="term" value="F:zinc ion binding"/>
    <property type="evidence" value="ECO:0007669"/>
    <property type="project" value="UniProtKB-KW"/>
</dbReference>
<dbReference type="FunFam" id="3.30.160.60:FF:002343">
    <property type="entry name" value="Zinc finger protein 33A"/>
    <property type="match status" value="1"/>
</dbReference>
<keyword evidence="2" id="KW-0677">Repeat</keyword>
<keyword evidence="1" id="KW-0479">Metal-binding</keyword>
<dbReference type="OrthoDB" id="427030at2759"/>
<dbReference type="STRING" id="1448308.A0A2T2P093"/>
<dbReference type="GO" id="GO:0005634">
    <property type="term" value="C:nucleus"/>
    <property type="evidence" value="ECO:0007669"/>
    <property type="project" value="UniProtKB-ARBA"/>
</dbReference>